<dbReference type="Gene3D" id="3.40.605.10">
    <property type="entry name" value="Aldehyde Dehydrogenase, Chain A, domain 1"/>
    <property type="match status" value="1"/>
</dbReference>
<dbReference type="Pfam" id="PF00171">
    <property type="entry name" value="Aldedh"/>
    <property type="match status" value="1"/>
</dbReference>
<evidence type="ECO:0000256" key="3">
    <source>
        <dbReference type="PROSITE-ProRule" id="PRU10007"/>
    </source>
</evidence>
<sequence>MASAAQKPAVSKFAIETRMYIDGSFVDGEGETIAVENPGNGETFVELPGASAGQIEQAIASARRAFDEGSWAGLSDEDRIPLVRKLVDFFLDNSERLKELAMLESGAPVSTVVPAQIDMPLRQGYEIIDLYQQLPATEDNPLPMHERVSGKGNVVHSVRRYVPVGVVGAISAYNFPFYTNFWKVVPALITGNTVVLRPSPLTPLSALIFGEAAEAAGLPRGVLNVIADKGAEGGIMLSESEDVDMIAFTGSSQVGKAVMAQSSETMKKLQLELGGKSAQIYLPDAVPQAVAAAASVCLAHAGQGCVLGTRIFVPEGDKEATMQAMAAALEKSAKIGNPADPATTFGPVISAAQRDRCERFVKLAVEAGGKIVSGGKKVEGREGIERGFFFEPTILDVPDNKNPAAQEEIFGPVVCVIGYRDLDHAIEMANDSVYGLSGHVFGKDVRAAIEVASKLRTGTVNVNGGMASAYVSSGGWGSSGVNRERGPEGIRVYQQITVLNVQNL</sequence>
<dbReference type="Proteomes" id="UP000004030">
    <property type="component" value="Unassembled WGS sequence"/>
</dbReference>
<keyword evidence="2 4" id="KW-0560">Oxidoreductase</keyword>
<dbReference type="PATRIC" id="fig|1088721.3.peg.540"/>
<dbReference type="RefSeq" id="WP_007011466.1">
    <property type="nucleotide sequence ID" value="NZ_AGFM01000008.1"/>
</dbReference>
<dbReference type="InterPro" id="IPR015590">
    <property type="entry name" value="Aldehyde_DH_dom"/>
</dbReference>
<gene>
    <name evidence="6" type="ORF">NSU_0549</name>
</gene>
<protein>
    <recommendedName>
        <fullName evidence="5">Aldehyde dehydrogenase domain-containing protein</fullName>
    </recommendedName>
</protein>
<dbReference type="STRING" id="1088721.JI59_17360"/>
<dbReference type="Gene3D" id="3.40.309.10">
    <property type="entry name" value="Aldehyde Dehydrogenase, Chain A, domain 2"/>
    <property type="match status" value="1"/>
</dbReference>
<evidence type="ECO:0000256" key="4">
    <source>
        <dbReference type="RuleBase" id="RU003345"/>
    </source>
</evidence>
<accession>G6E878</accession>
<dbReference type="EMBL" id="AGFM01000008">
    <property type="protein sequence ID" value="EHJ62418.1"/>
    <property type="molecule type" value="Genomic_DNA"/>
</dbReference>
<dbReference type="SUPFAM" id="SSF53720">
    <property type="entry name" value="ALDH-like"/>
    <property type="match status" value="1"/>
</dbReference>
<reference evidence="6 7" key="1">
    <citation type="journal article" date="2012" name="J. Bacteriol.">
        <title>Genome sequence of benzo(a)pyrene-degrading bacterium Novosphingobium pentaromativorans US6-1.</title>
        <authorList>
            <person name="Luo Y.R."/>
            <person name="Kang S.G."/>
            <person name="Kim S.J."/>
            <person name="Kim M.R."/>
            <person name="Li N."/>
            <person name="Lee J.H."/>
            <person name="Kwon K.K."/>
        </authorList>
    </citation>
    <scope>NUCLEOTIDE SEQUENCE [LARGE SCALE GENOMIC DNA]</scope>
    <source>
        <strain evidence="6 7">US6-1</strain>
    </source>
</reference>
<dbReference type="PANTHER" id="PTHR42804">
    <property type="entry name" value="ALDEHYDE DEHYDROGENASE"/>
    <property type="match status" value="1"/>
</dbReference>
<comment type="similarity">
    <text evidence="1 4">Belongs to the aldehyde dehydrogenase family.</text>
</comment>
<evidence type="ECO:0000259" key="5">
    <source>
        <dbReference type="Pfam" id="PF00171"/>
    </source>
</evidence>
<dbReference type="GO" id="GO:0016620">
    <property type="term" value="F:oxidoreductase activity, acting on the aldehyde or oxo group of donors, NAD or NADP as acceptor"/>
    <property type="evidence" value="ECO:0007669"/>
    <property type="project" value="InterPro"/>
</dbReference>
<dbReference type="InterPro" id="IPR016162">
    <property type="entry name" value="Ald_DH_N"/>
</dbReference>
<comment type="caution">
    <text evidence="6">The sequence shown here is derived from an EMBL/GenBank/DDBJ whole genome shotgun (WGS) entry which is preliminary data.</text>
</comment>
<feature type="domain" description="Aldehyde dehydrogenase" evidence="5">
    <location>
        <begin position="25"/>
        <end position="497"/>
    </location>
</feature>
<evidence type="ECO:0000313" key="6">
    <source>
        <dbReference type="EMBL" id="EHJ62418.1"/>
    </source>
</evidence>
<dbReference type="FunFam" id="3.40.605.10:FF:000007">
    <property type="entry name" value="NAD/NADP-dependent betaine aldehyde dehydrogenase"/>
    <property type="match status" value="1"/>
</dbReference>
<name>G6E878_9SPHN</name>
<proteinExistence type="inferred from homology"/>
<dbReference type="AlphaFoldDB" id="G6E878"/>
<evidence type="ECO:0000256" key="1">
    <source>
        <dbReference type="ARBA" id="ARBA00009986"/>
    </source>
</evidence>
<feature type="active site" evidence="3">
    <location>
        <position position="272"/>
    </location>
</feature>
<dbReference type="eggNOG" id="COG1012">
    <property type="taxonomic scope" value="Bacteria"/>
</dbReference>
<dbReference type="InterPro" id="IPR029510">
    <property type="entry name" value="Ald_DH_CS_GLU"/>
</dbReference>
<dbReference type="InterPro" id="IPR016163">
    <property type="entry name" value="Ald_DH_C"/>
</dbReference>
<dbReference type="PROSITE" id="PS00687">
    <property type="entry name" value="ALDEHYDE_DEHYDR_GLU"/>
    <property type="match status" value="1"/>
</dbReference>
<evidence type="ECO:0000313" key="7">
    <source>
        <dbReference type="Proteomes" id="UP000004030"/>
    </source>
</evidence>
<organism evidence="6 7">
    <name type="scientific">Novosphingobium pentaromativorans US6-1</name>
    <dbReference type="NCBI Taxonomy" id="1088721"/>
    <lineage>
        <taxon>Bacteria</taxon>
        <taxon>Pseudomonadati</taxon>
        <taxon>Pseudomonadota</taxon>
        <taxon>Alphaproteobacteria</taxon>
        <taxon>Sphingomonadales</taxon>
        <taxon>Sphingomonadaceae</taxon>
        <taxon>Novosphingobium</taxon>
    </lineage>
</organism>
<keyword evidence="7" id="KW-1185">Reference proteome</keyword>
<evidence type="ECO:0000256" key="2">
    <source>
        <dbReference type="ARBA" id="ARBA00023002"/>
    </source>
</evidence>
<dbReference type="PANTHER" id="PTHR42804:SF1">
    <property type="entry name" value="ALDEHYDE DEHYDROGENASE-RELATED"/>
    <property type="match status" value="1"/>
</dbReference>
<dbReference type="InterPro" id="IPR016161">
    <property type="entry name" value="Ald_DH/histidinol_DH"/>
</dbReference>